<dbReference type="RefSeq" id="XP_021863548.1">
    <property type="nucleotide sequence ID" value="XM_022007856.2"/>
</dbReference>
<protein>
    <recommendedName>
        <fullName evidence="2">Replication factor A C-terminal domain-containing protein</fullName>
    </recommendedName>
</protein>
<dbReference type="KEGG" id="soe:110802415"/>
<dbReference type="AlphaFoldDB" id="A0A9R0J8T2"/>
<evidence type="ECO:0000256" key="1">
    <source>
        <dbReference type="SAM" id="MobiDB-lite"/>
    </source>
</evidence>
<feature type="domain" description="Replication factor A C-terminal" evidence="2">
    <location>
        <begin position="55"/>
        <end position="172"/>
    </location>
</feature>
<feature type="compositionally biased region" description="Polar residues" evidence="1">
    <location>
        <begin position="229"/>
        <end position="238"/>
    </location>
</feature>
<evidence type="ECO:0000313" key="4">
    <source>
        <dbReference type="RefSeq" id="XP_021863548.1"/>
    </source>
</evidence>
<reference evidence="3" key="1">
    <citation type="journal article" date="2021" name="Nat. Commun.">
        <title>Genomic analyses provide insights into spinach domestication and the genetic basis of agronomic traits.</title>
        <authorList>
            <person name="Cai X."/>
            <person name="Sun X."/>
            <person name="Xu C."/>
            <person name="Sun H."/>
            <person name="Wang X."/>
            <person name="Ge C."/>
            <person name="Zhang Z."/>
            <person name="Wang Q."/>
            <person name="Fei Z."/>
            <person name="Jiao C."/>
            <person name="Wang Q."/>
        </authorList>
    </citation>
    <scope>NUCLEOTIDE SEQUENCE [LARGE SCALE GENOMIC DNA]</scope>
    <source>
        <strain evidence="3">cv. Varoflay</strain>
    </source>
</reference>
<dbReference type="OrthoDB" id="687381at2759"/>
<accession>A0A9R0J8T2</accession>
<organism evidence="3 4">
    <name type="scientific">Spinacia oleracea</name>
    <name type="common">Spinach</name>
    <dbReference type="NCBI Taxonomy" id="3562"/>
    <lineage>
        <taxon>Eukaryota</taxon>
        <taxon>Viridiplantae</taxon>
        <taxon>Streptophyta</taxon>
        <taxon>Embryophyta</taxon>
        <taxon>Tracheophyta</taxon>
        <taxon>Spermatophyta</taxon>
        <taxon>Magnoliopsida</taxon>
        <taxon>eudicotyledons</taxon>
        <taxon>Gunneridae</taxon>
        <taxon>Pentapetalae</taxon>
        <taxon>Caryophyllales</taxon>
        <taxon>Chenopodiaceae</taxon>
        <taxon>Chenopodioideae</taxon>
        <taxon>Anserineae</taxon>
        <taxon>Spinacia</taxon>
    </lineage>
</organism>
<feature type="compositionally biased region" description="Basic residues" evidence="1">
    <location>
        <begin position="189"/>
        <end position="205"/>
    </location>
</feature>
<keyword evidence="3" id="KW-1185">Reference proteome</keyword>
<dbReference type="InterPro" id="IPR013955">
    <property type="entry name" value="Rep_factor-A_C"/>
</dbReference>
<dbReference type="InterPro" id="IPR012340">
    <property type="entry name" value="NA-bd_OB-fold"/>
</dbReference>
<dbReference type="GeneID" id="110802415"/>
<gene>
    <name evidence="4" type="primary">LOC110802415</name>
</gene>
<feature type="compositionally biased region" description="Polar residues" evidence="1">
    <location>
        <begin position="206"/>
        <end position="217"/>
    </location>
</feature>
<dbReference type="Gene3D" id="2.40.50.140">
    <property type="entry name" value="Nucleic acid-binding proteins"/>
    <property type="match status" value="1"/>
</dbReference>
<reference evidence="4" key="2">
    <citation type="submission" date="2025-08" db="UniProtKB">
        <authorList>
            <consortium name="RefSeq"/>
        </authorList>
    </citation>
    <scope>IDENTIFICATION</scope>
    <source>
        <tissue evidence="4">Leaf</tissue>
    </source>
</reference>
<dbReference type="SUPFAM" id="SSF50249">
    <property type="entry name" value="Nucleic acid-binding proteins"/>
    <property type="match status" value="1"/>
</dbReference>
<dbReference type="PANTHER" id="PTHR47165">
    <property type="entry name" value="OS03G0429900 PROTEIN"/>
    <property type="match status" value="1"/>
</dbReference>
<sequence>MVDVPLQQIVRIEATQPESIEEAMVKNRKTIKEVQQLYMEGEENEEHMNTYTCVEKITFIHDQECGWMYTSCNNCKSRVDENQYNNKCQDFPEFPINRYRIIATIDDGNATMTVAIFDKDVEKIIANPIASMMKIYDQEKGVEKVSNELQQCVGKTCTLKLKVNNKSYIQELTAIKVFHVETEEKITTKRHGKEKLKEIKKRRANQTKNTRTIGSTHQQRRSLQRAYHQLQTKTQYNRRTTKPTTK</sequence>
<dbReference type="Proteomes" id="UP000813463">
    <property type="component" value="Chromosome 4"/>
</dbReference>
<evidence type="ECO:0000259" key="2">
    <source>
        <dbReference type="Pfam" id="PF08646"/>
    </source>
</evidence>
<dbReference type="Pfam" id="PF08646">
    <property type="entry name" value="Rep_fac-A_C"/>
    <property type="match status" value="1"/>
</dbReference>
<proteinExistence type="predicted"/>
<feature type="region of interest" description="Disordered" evidence="1">
    <location>
        <begin position="189"/>
        <end position="246"/>
    </location>
</feature>
<name>A0A9R0J8T2_SPIOL</name>
<dbReference type="PANTHER" id="PTHR47165:SF4">
    <property type="entry name" value="OS03G0429900 PROTEIN"/>
    <property type="match status" value="1"/>
</dbReference>
<evidence type="ECO:0000313" key="3">
    <source>
        <dbReference type="Proteomes" id="UP000813463"/>
    </source>
</evidence>